<evidence type="ECO:0000259" key="2">
    <source>
        <dbReference type="SMART" id="SM01012"/>
    </source>
</evidence>
<dbReference type="EMBL" id="JAUSVB010000008">
    <property type="protein sequence ID" value="MDQ0375982.1"/>
    <property type="molecule type" value="Genomic_DNA"/>
</dbReference>
<proteinExistence type="predicted"/>
<dbReference type="InterPro" id="IPR036388">
    <property type="entry name" value="WH-like_DNA-bd_sf"/>
</dbReference>
<gene>
    <name evidence="3" type="ORF">J2X26_004325</name>
</gene>
<dbReference type="RefSeq" id="WP_307494769.1">
    <property type="nucleotide sequence ID" value="NZ_JAUSVB010000008.1"/>
</dbReference>
<organism evidence="3 4">
    <name type="scientific">Cellulomonas humilata</name>
    <dbReference type="NCBI Taxonomy" id="144055"/>
    <lineage>
        <taxon>Bacteria</taxon>
        <taxon>Bacillati</taxon>
        <taxon>Actinomycetota</taxon>
        <taxon>Actinomycetes</taxon>
        <taxon>Micrococcales</taxon>
        <taxon>Cellulomonadaceae</taxon>
        <taxon>Cellulomonas</taxon>
    </lineage>
</organism>
<dbReference type="SMART" id="SM01012">
    <property type="entry name" value="ANTAR"/>
    <property type="match status" value="1"/>
</dbReference>
<keyword evidence="4" id="KW-1185">Reference proteome</keyword>
<evidence type="ECO:0000313" key="3">
    <source>
        <dbReference type="EMBL" id="MDQ0375982.1"/>
    </source>
</evidence>
<protein>
    <recommendedName>
        <fullName evidence="2">ANTAR domain-containing protein</fullName>
    </recommendedName>
</protein>
<feature type="region of interest" description="Disordered" evidence="1">
    <location>
        <begin position="69"/>
        <end position="90"/>
    </location>
</feature>
<sequence>MLEQPPAMLAHGPWSDRALVHKATGMIVAQLSIGPEDARAFLQARAFAEGRGLAHIAAALIDRRLSFTDPDTAIGHAPPSPDEPAVGGEA</sequence>
<evidence type="ECO:0000313" key="4">
    <source>
        <dbReference type="Proteomes" id="UP001239626"/>
    </source>
</evidence>
<feature type="domain" description="ANTAR" evidence="2">
    <location>
        <begin position="1"/>
        <end position="61"/>
    </location>
</feature>
<dbReference type="Pfam" id="PF03861">
    <property type="entry name" value="ANTAR"/>
    <property type="match status" value="1"/>
</dbReference>
<evidence type="ECO:0000256" key="1">
    <source>
        <dbReference type="SAM" id="MobiDB-lite"/>
    </source>
</evidence>
<name>A0ABU0EME1_9CELL</name>
<dbReference type="Proteomes" id="UP001239626">
    <property type="component" value="Unassembled WGS sequence"/>
</dbReference>
<reference evidence="3 4" key="1">
    <citation type="submission" date="2023-07" db="EMBL/GenBank/DDBJ databases">
        <title>Sorghum-associated microbial communities from plants grown in Nebraska, USA.</title>
        <authorList>
            <person name="Schachtman D."/>
        </authorList>
    </citation>
    <scope>NUCLEOTIDE SEQUENCE [LARGE SCALE GENOMIC DNA]</scope>
    <source>
        <strain evidence="3 4">BE332</strain>
    </source>
</reference>
<dbReference type="Gene3D" id="1.10.10.10">
    <property type="entry name" value="Winged helix-like DNA-binding domain superfamily/Winged helix DNA-binding domain"/>
    <property type="match status" value="1"/>
</dbReference>
<comment type="caution">
    <text evidence="3">The sequence shown here is derived from an EMBL/GenBank/DDBJ whole genome shotgun (WGS) entry which is preliminary data.</text>
</comment>
<dbReference type="InterPro" id="IPR005561">
    <property type="entry name" value="ANTAR"/>
</dbReference>
<accession>A0ABU0EME1</accession>